<protein>
    <submittedName>
        <fullName evidence="16 17">Toll-like receptor 3</fullName>
    </submittedName>
</protein>
<name>A0A9W2YBD5_BIOGL</name>
<dbReference type="Gene3D" id="3.80.10.10">
    <property type="entry name" value="Ribonuclease Inhibitor"/>
    <property type="match status" value="3"/>
</dbReference>
<feature type="transmembrane region" description="Helical" evidence="12">
    <location>
        <begin position="615"/>
        <end position="636"/>
    </location>
</feature>
<feature type="region of interest" description="Disordered" evidence="11">
    <location>
        <begin position="52"/>
        <end position="80"/>
    </location>
</feature>
<dbReference type="Proteomes" id="UP001165740">
    <property type="component" value="Chromosome 11"/>
</dbReference>
<evidence type="ECO:0000256" key="6">
    <source>
        <dbReference type="ARBA" id="ARBA00022737"/>
    </source>
</evidence>
<evidence type="ECO:0000256" key="1">
    <source>
        <dbReference type="ARBA" id="ARBA00004479"/>
    </source>
</evidence>
<evidence type="ECO:0000256" key="10">
    <source>
        <dbReference type="ARBA" id="ARBA00023180"/>
    </source>
</evidence>
<evidence type="ECO:0000256" key="2">
    <source>
        <dbReference type="ARBA" id="ARBA00009634"/>
    </source>
</evidence>
<dbReference type="SMART" id="SM00369">
    <property type="entry name" value="LRR_TYP"/>
    <property type="match status" value="7"/>
</dbReference>
<evidence type="ECO:0000259" key="14">
    <source>
        <dbReference type="PROSITE" id="PS50104"/>
    </source>
</evidence>
<proteinExistence type="inferred from homology"/>
<comment type="similarity">
    <text evidence="2">Belongs to the Toll-like receptor family.</text>
</comment>
<dbReference type="GO" id="GO:0005886">
    <property type="term" value="C:plasma membrane"/>
    <property type="evidence" value="ECO:0007669"/>
    <property type="project" value="TreeGrafter"/>
</dbReference>
<evidence type="ECO:0000313" key="15">
    <source>
        <dbReference type="Proteomes" id="UP001165740"/>
    </source>
</evidence>
<evidence type="ECO:0000256" key="13">
    <source>
        <dbReference type="SAM" id="SignalP"/>
    </source>
</evidence>
<dbReference type="PROSITE" id="PS50104">
    <property type="entry name" value="TIR"/>
    <property type="match status" value="1"/>
</dbReference>
<dbReference type="GO" id="GO:0038023">
    <property type="term" value="F:signaling receptor activity"/>
    <property type="evidence" value="ECO:0007669"/>
    <property type="project" value="TreeGrafter"/>
</dbReference>
<feature type="signal peptide" evidence="13">
    <location>
        <begin position="1"/>
        <end position="17"/>
    </location>
</feature>
<keyword evidence="6" id="KW-0677">Repeat</keyword>
<dbReference type="SUPFAM" id="SSF52200">
    <property type="entry name" value="Toll/Interleukin receptor TIR domain"/>
    <property type="match status" value="1"/>
</dbReference>
<keyword evidence="9" id="KW-0675">Receptor</keyword>
<dbReference type="RefSeq" id="XP_055859897.1">
    <property type="nucleotide sequence ID" value="XM_056003922.1"/>
</dbReference>
<dbReference type="OrthoDB" id="6069546at2759"/>
<keyword evidence="4 12" id="KW-0812">Transmembrane</keyword>
<dbReference type="PANTHER" id="PTHR24365:SF530">
    <property type="entry name" value="MSTPROX-RELATED"/>
    <property type="match status" value="1"/>
</dbReference>
<feature type="chain" id="PRO_5044702314" evidence="13">
    <location>
        <begin position="18"/>
        <end position="910"/>
    </location>
</feature>
<dbReference type="Gene3D" id="3.40.50.10140">
    <property type="entry name" value="Toll/interleukin-1 receptor homology (TIR) domain"/>
    <property type="match status" value="1"/>
</dbReference>
<dbReference type="Pfam" id="PF01582">
    <property type="entry name" value="TIR"/>
    <property type="match status" value="1"/>
</dbReference>
<comment type="subcellular location">
    <subcellularLocation>
        <location evidence="1">Membrane</location>
        <topology evidence="1">Single-pass type I membrane protein</topology>
    </subcellularLocation>
</comment>
<evidence type="ECO:0000313" key="18">
    <source>
        <dbReference type="RefSeq" id="XP_055859899.1"/>
    </source>
</evidence>
<evidence type="ECO:0000256" key="9">
    <source>
        <dbReference type="ARBA" id="ARBA00023170"/>
    </source>
</evidence>
<dbReference type="PANTHER" id="PTHR24365">
    <property type="entry name" value="TOLL-LIKE RECEPTOR"/>
    <property type="match status" value="1"/>
</dbReference>
<dbReference type="Pfam" id="PF13306">
    <property type="entry name" value="LRR_5"/>
    <property type="match status" value="1"/>
</dbReference>
<dbReference type="PROSITE" id="PS51450">
    <property type="entry name" value="LRR"/>
    <property type="match status" value="3"/>
</dbReference>
<dbReference type="InterPro" id="IPR000157">
    <property type="entry name" value="TIR_dom"/>
</dbReference>
<keyword evidence="10" id="KW-0325">Glycoprotein</keyword>
<dbReference type="InterPro" id="IPR000483">
    <property type="entry name" value="Cys-rich_flank_reg_C"/>
</dbReference>
<dbReference type="GeneID" id="106059644"/>
<dbReference type="Pfam" id="PF13855">
    <property type="entry name" value="LRR_8"/>
    <property type="match status" value="2"/>
</dbReference>
<dbReference type="RefSeq" id="XP_055859900.1">
    <property type="nucleotide sequence ID" value="XM_056003925.1"/>
</dbReference>
<evidence type="ECO:0000313" key="16">
    <source>
        <dbReference type="RefSeq" id="XP_055859897.1"/>
    </source>
</evidence>
<gene>
    <name evidence="16 17 18 19" type="primary">LOC106059644</name>
</gene>
<dbReference type="InterPro" id="IPR032675">
    <property type="entry name" value="LRR_dom_sf"/>
</dbReference>
<evidence type="ECO:0000313" key="19">
    <source>
        <dbReference type="RefSeq" id="XP_055859900.1"/>
    </source>
</evidence>
<evidence type="ECO:0000256" key="7">
    <source>
        <dbReference type="ARBA" id="ARBA00022989"/>
    </source>
</evidence>
<evidence type="ECO:0000256" key="4">
    <source>
        <dbReference type="ARBA" id="ARBA00022692"/>
    </source>
</evidence>
<dbReference type="SMART" id="SM00082">
    <property type="entry name" value="LRRCT"/>
    <property type="match status" value="1"/>
</dbReference>
<dbReference type="RefSeq" id="XP_055859898.1">
    <property type="nucleotide sequence ID" value="XM_056003923.1"/>
</dbReference>
<feature type="compositionally biased region" description="Low complexity" evidence="11">
    <location>
        <begin position="66"/>
        <end position="77"/>
    </location>
</feature>
<dbReference type="SUPFAM" id="SSF52058">
    <property type="entry name" value="L domain-like"/>
    <property type="match status" value="2"/>
</dbReference>
<accession>A0A9W2YBD5</accession>
<evidence type="ECO:0000256" key="3">
    <source>
        <dbReference type="ARBA" id="ARBA00022614"/>
    </source>
</evidence>
<evidence type="ECO:0000256" key="5">
    <source>
        <dbReference type="ARBA" id="ARBA00022729"/>
    </source>
</evidence>
<dbReference type="SMART" id="SM00255">
    <property type="entry name" value="TIR"/>
    <property type="match status" value="1"/>
</dbReference>
<dbReference type="PRINTS" id="PR01537">
    <property type="entry name" value="INTRLKN1R1F"/>
</dbReference>
<keyword evidence="8 12" id="KW-0472">Membrane</keyword>
<dbReference type="InterPro" id="IPR001611">
    <property type="entry name" value="Leu-rich_rpt"/>
</dbReference>
<feature type="domain" description="TIR" evidence="14">
    <location>
        <begin position="663"/>
        <end position="811"/>
    </location>
</feature>
<dbReference type="GO" id="GO:0007165">
    <property type="term" value="P:signal transduction"/>
    <property type="evidence" value="ECO:0007669"/>
    <property type="project" value="InterPro"/>
</dbReference>
<keyword evidence="3" id="KW-0433">Leucine-rich repeat</keyword>
<keyword evidence="7 12" id="KW-1133">Transmembrane helix</keyword>
<evidence type="ECO:0000313" key="17">
    <source>
        <dbReference type="RefSeq" id="XP_055859898.1"/>
    </source>
</evidence>
<sequence length="910" mass="103584">MYSVLVVMHLLLHSLEASGSIHMSILDQTEIDRANTSRRAAALVDIHSDSKMSRTGNTLASDEPVSESNRNESMSSSTQNFVPDLEGVTAKRLPSTAPCDLKINPPSSANILKKYCDLKPYNKTPCVQIGNSKCYCSGGLVNCSGKKNIPNLAYIPKLPAGSVCLYFANNNAKFLQESFFANVSNIRVLDFSNNALTTVSAQTFSKLKNLEYLILNSNSLNSRNLINILRFAPYYRLDLIGVHLDGLSVFKTFTNITTKQIVMDFNFLQQLDLGEMSTLKNIQLLSCRCCNINGITSAYIPTLTQLDLRNNNITDFPKTCRANSTISMTREPRIEENEGSSPSFFPSLSQLYLDSNQIVQLPESVDLCVSQMNVLSFAQNNITRIPSKIFASLTRLTRIDMKKMANPIQIIESGSFGAPSLSTLYLNRNNISFGHGNISRSMFEGAHKLRDLYIDHNRIGSTPVEVLEEIFNFTANVEHLYMSDSGLTAIPVSALNKLTKLQSLFIYNNKIQAIPDAAFDRMISLRRLNLQNNQISLVRETSFSPETIARLIEIDLSHNMFLCNCDLLWFQSWLKSNGSRVFDHNDSYICSDIHNVRVQDYKESLQACYFSRSTYIIFVVCLSIFLFAFLLFAALFRYRWQIRLMLYERKASLRDNVRMQGEFKFDIFIIYSNEDSDWVEKCLLSVVETKWKLKACIHGRDFRPGAFIVDNMVDCMNSSKRIMAVISSEFAKSSWCNFELKLCQSHVITHDLPSLLVVQMDEIESRDMRSAMYALHNSHTFLMLPDPYACADEKYINQQMEEFWKRLHDSLKNLMPEEQKNFRQIATQTSVQGSIQAGPPNRRPLARQMSEQVPKTNQATNARNFRRLQSEMPSTAYGSSNLEFVREDQRERVPILESDELDEQTSVMRL</sequence>
<dbReference type="RefSeq" id="XP_055859899.1">
    <property type="nucleotide sequence ID" value="XM_056003924.1"/>
</dbReference>
<dbReference type="InterPro" id="IPR035897">
    <property type="entry name" value="Toll_tir_struct_dom_sf"/>
</dbReference>
<evidence type="ECO:0000256" key="11">
    <source>
        <dbReference type="SAM" id="MobiDB-lite"/>
    </source>
</evidence>
<reference evidence="16 17" key="1">
    <citation type="submission" date="2025-04" db="UniProtKB">
        <authorList>
            <consortium name="RefSeq"/>
        </authorList>
    </citation>
    <scope>IDENTIFICATION</scope>
</reference>
<dbReference type="AlphaFoldDB" id="A0A9W2YBD5"/>
<evidence type="ECO:0000256" key="8">
    <source>
        <dbReference type="ARBA" id="ARBA00023136"/>
    </source>
</evidence>
<organism evidence="15 19">
    <name type="scientific">Biomphalaria glabrata</name>
    <name type="common">Bloodfluke planorb</name>
    <name type="synonym">Freshwater snail</name>
    <dbReference type="NCBI Taxonomy" id="6526"/>
    <lineage>
        <taxon>Eukaryota</taxon>
        <taxon>Metazoa</taxon>
        <taxon>Spiralia</taxon>
        <taxon>Lophotrochozoa</taxon>
        <taxon>Mollusca</taxon>
        <taxon>Gastropoda</taxon>
        <taxon>Heterobranchia</taxon>
        <taxon>Euthyneura</taxon>
        <taxon>Panpulmonata</taxon>
        <taxon>Hygrophila</taxon>
        <taxon>Lymnaeoidea</taxon>
        <taxon>Planorbidae</taxon>
        <taxon>Biomphalaria</taxon>
    </lineage>
</organism>
<keyword evidence="5 13" id="KW-0732">Signal</keyword>
<dbReference type="OMA" id="ANCAWHR"/>
<dbReference type="InterPro" id="IPR026906">
    <property type="entry name" value="LRR_5"/>
</dbReference>
<evidence type="ECO:0000256" key="12">
    <source>
        <dbReference type="SAM" id="Phobius"/>
    </source>
</evidence>
<keyword evidence="15" id="KW-1185">Reference proteome</keyword>
<dbReference type="InterPro" id="IPR003591">
    <property type="entry name" value="Leu-rich_rpt_typical-subtyp"/>
</dbReference>